<proteinExistence type="predicted"/>
<dbReference type="Proteomes" id="UP000188836">
    <property type="component" value="Unassembled WGS sequence"/>
</dbReference>
<keyword evidence="2" id="KW-1185">Reference proteome</keyword>
<evidence type="ECO:0000313" key="1">
    <source>
        <dbReference type="EMBL" id="ONM48601.1"/>
    </source>
</evidence>
<accession>A0A1W0B2P5</accession>
<dbReference type="RefSeq" id="WP_077116514.1">
    <property type="nucleotide sequence ID" value="NZ_LOKT01000002.1"/>
</dbReference>
<sequence>MSEETWAALKATPLAELRRRAAIVSELFESVPKSVDGAQRYGWYDGSGQSTVWYFSTGDRVLLLTFHHEEALNLCYDDSNYALQEHFYDGVPEDLVRLVRNRPENGESLNLTDPETENTIHAASGIFWYDGCRWHIADGVVDCCRSEDLVFFDECGLDTCLHVYQFGQDFTPEDIIRNRAWWGWYADDSAEQAALADLREIVARHP</sequence>
<evidence type="ECO:0000313" key="2">
    <source>
        <dbReference type="Proteomes" id="UP000188836"/>
    </source>
</evidence>
<reference evidence="1 2" key="1">
    <citation type="journal article" date="2016" name="Antonie Van Leeuwenhoek">
        <title>Nocardia donostiensis sp. nov., isolated from human respiratory specimens.</title>
        <authorList>
            <person name="Ercibengoa M."/>
            <person name="Bell M."/>
            <person name="Marimon J.M."/>
            <person name="Humrighouse B."/>
            <person name="Klenk H.P."/>
            <person name="Potter G."/>
            <person name="Perez-Trallero E."/>
        </authorList>
    </citation>
    <scope>NUCLEOTIDE SEQUENCE [LARGE SCALE GENOMIC DNA]</scope>
    <source>
        <strain evidence="1 2">X1655</strain>
    </source>
</reference>
<dbReference type="EMBL" id="MUMY01000008">
    <property type="protein sequence ID" value="ONM48601.1"/>
    <property type="molecule type" value="Genomic_DNA"/>
</dbReference>
<dbReference type="STRING" id="1538463.B0T36_03810"/>
<dbReference type="AlphaFoldDB" id="A0A1W0B2P5"/>
<dbReference type="OrthoDB" id="4991189at2"/>
<comment type="caution">
    <text evidence="1">The sequence shown here is derived from an EMBL/GenBank/DDBJ whole genome shotgun (WGS) entry which is preliminary data.</text>
</comment>
<gene>
    <name evidence="1" type="ORF">B0T46_11130</name>
</gene>
<organism evidence="1 2">
    <name type="scientific">Nocardia donostiensis</name>
    <dbReference type="NCBI Taxonomy" id="1538463"/>
    <lineage>
        <taxon>Bacteria</taxon>
        <taxon>Bacillati</taxon>
        <taxon>Actinomycetota</taxon>
        <taxon>Actinomycetes</taxon>
        <taxon>Mycobacteriales</taxon>
        <taxon>Nocardiaceae</taxon>
        <taxon>Nocardia</taxon>
    </lineage>
</organism>
<protein>
    <submittedName>
        <fullName evidence="1">Uncharacterized protein</fullName>
    </submittedName>
</protein>
<name>A0A1W0B2P5_9NOCA</name>